<dbReference type="Proteomes" id="UP000219335">
    <property type="component" value="Unassembled WGS sequence"/>
</dbReference>
<protein>
    <submittedName>
        <fullName evidence="1">Uncharacterized protein</fullName>
    </submittedName>
</protein>
<evidence type="ECO:0000313" key="1">
    <source>
        <dbReference type="EMBL" id="SOD18553.1"/>
    </source>
</evidence>
<name>A0A286A9H1_9PROT</name>
<reference evidence="1 2" key="1">
    <citation type="submission" date="2017-09" db="EMBL/GenBank/DDBJ databases">
        <authorList>
            <person name="Ehlers B."/>
            <person name="Leendertz F.H."/>
        </authorList>
    </citation>
    <scope>NUCLEOTIDE SEQUENCE [LARGE SCALE GENOMIC DNA]</scope>
    <source>
        <strain evidence="1 2">Nm42</strain>
    </source>
</reference>
<evidence type="ECO:0000313" key="2">
    <source>
        <dbReference type="Proteomes" id="UP000219335"/>
    </source>
</evidence>
<gene>
    <name evidence="1" type="ORF">SAMN06297164_1729</name>
</gene>
<organism evidence="1 2">
    <name type="scientific">Nitrosomonas ureae</name>
    <dbReference type="NCBI Taxonomy" id="44577"/>
    <lineage>
        <taxon>Bacteria</taxon>
        <taxon>Pseudomonadati</taxon>
        <taxon>Pseudomonadota</taxon>
        <taxon>Betaproteobacteria</taxon>
        <taxon>Nitrosomonadales</taxon>
        <taxon>Nitrosomonadaceae</taxon>
        <taxon>Nitrosomonas</taxon>
    </lineage>
</organism>
<dbReference type="EMBL" id="OCMU01000001">
    <property type="protein sequence ID" value="SOD18553.1"/>
    <property type="molecule type" value="Genomic_DNA"/>
</dbReference>
<dbReference type="AlphaFoldDB" id="A0A286A9H1"/>
<sequence>MLKYYNILFNIYTLMWVNQWKYGDFETPKG</sequence>
<proteinExistence type="predicted"/>
<accession>A0A286A9H1</accession>